<name>A0A9D2PDP5_9FIRM</name>
<protein>
    <submittedName>
        <fullName evidence="1">Uncharacterized protein</fullName>
    </submittedName>
</protein>
<gene>
    <name evidence="1" type="ORF">IAA04_08860</name>
</gene>
<reference evidence="1" key="1">
    <citation type="journal article" date="2021" name="PeerJ">
        <title>Extensive microbial diversity within the chicken gut microbiome revealed by metagenomics and culture.</title>
        <authorList>
            <person name="Gilroy R."/>
            <person name="Ravi A."/>
            <person name="Getino M."/>
            <person name="Pursley I."/>
            <person name="Horton D.L."/>
            <person name="Alikhan N.F."/>
            <person name="Baker D."/>
            <person name="Gharbi K."/>
            <person name="Hall N."/>
            <person name="Watson M."/>
            <person name="Adriaenssens E.M."/>
            <person name="Foster-Nyarko E."/>
            <person name="Jarju S."/>
            <person name="Secka A."/>
            <person name="Antonio M."/>
            <person name="Oren A."/>
            <person name="Chaudhuri R.R."/>
            <person name="La Ragione R."/>
            <person name="Hildebrand F."/>
            <person name="Pallen M.J."/>
        </authorList>
    </citation>
    <scope>NUCLEOTIDE SEQUENCE</scope>
    <source>
        <strain evidence="1">CHK183-5548</strain>
    </source>
</reference>
<dbReference type="AlphaFoldDB" id="A0A9D2PDP5"/>
<dbReference type="Proteomes" id="UP000823883">
    <property type="component" value="Unassembled WGS sequence"/>
</dbReference>
<organism evidence="1 2">
    <name type="scientific">Candidatus Lachnoclostridium pullistercoris</name>
    <dbReference type="NCBI Taxonomy" id="2838632"/>
    <lineage>
        <taxon>Bacteria</taxon>
        <taxon>Bacillati</taxon>
        <taxon>Bacillota</taxon>
        <taxon>Clostridia</taxon>
        <taxon>Lachnospirales</taxon>
        <taxon>Lachnospiraceae</taxon>
    </lineage>
</organism>
<comment type="caution">
    <text evidence="1">The sequence shown here is derived from an EMBL/GenBank/DDBJ whole genome shotgun (WGS) entry which is preliminary data.</text>
</comment>
<dbReference type="EMBL" id="DWWL01000056">
    <property type="protein sequence ID" value="HJC48146.1"/>
    <property type="molecule type" value="Genomic_DNA"/>
</dbReference>
<accession>A0A9D2PDP5</accession>
<evidence type="ECO:0000313" key="2">
    <source>
        <dbReference type="Proteomes" id="UP000823883"/>
    </source>
</evidence>
<sequence length="106" mass="11713">MGRPDRRKRVIAVLAAAFIAVAFLAAQKSAGLKFFFNVVRSDLIELALIFAAFYGLRRLRLEQLVNQKVRGAAYCQKYLDYSSKVSSANTILALCPENTGVQTIGQ</sequence>
<reference evidence="1" key="2">
    <citation type="submission" date="2021-04" db="EMBL/GenBank/DDBJ databases">
        <authorList>
            <person name="Gilroy R."/>
        </authorList>
    </citation>
    <scope>NUCLEOTIDE SEQUENCE</scope>
    <source>
        <strain evidence="1">CHK183-5548</strain>
    </source>
</reference>
<evidence type="ECO:0000313" key="1">
    <source>
        <dbReference type="EMBL" id="HJC48146.1"/>
    </source>
</evidence>
<proteinExistence type="predicted"/>